<accession>G7I7S0</accession>
<evidence type="ECO:0000313" key="1">
    <source>
        <dbReference type="EMBL" id="AES59772.1"/>
    </source>
</evidence>
<reference evidence="1 3" key="2">
    <citation type="journal article" date="2014" name="BMC Genomics">
        <title>An improved genome release (version Mt4.0) for the model legume Medicago truncatula.</title>
        <authorList>
            <person name="Tang H."/>
            <person name="Krishnakumar V."/>
            <person name="Bidwell S."/>
            <person name="Rosen B."/>
            <person name="Chan A."/>
            <person name="Zhou S."/>
            <person name="Gentzbittel L."/>
            <person name="Childs K.L."/>
            <person name="Yandell M."/>
            <person name="Gundlach H."/>
            <person name="Mayer K.F."/>
            <person name="Schwartz D.C."/>
            <person name="Town C.D."/>
        </authorList>
    </citation>
    <scope>GENOME REANNOTATION</scope>
    <source>
        <strain evidence="2 3">cv. Jemalong A17</strain>
    </source>
</reference>
<dbReference type="EMBL" id="CM001217">
    <property type="protein sequence ID" value="AES59772.1"/>
    <property type="molecule type" value="Genomic_DNA"/>
</dbReference>
<dbReference type="AlphaFoldDB" id="G7I7S0"/>
<dbReference type="Proteomes" id="UP000002051">
    <property type="component" value="Unassembled WGS sequence"/>
</dbReference>
<keyword evidence="3" id="KW-1185">Reference proteome</keyword>
<dbReference type="PaxDb" id="3880-AES59772"/>
<sequence length="50" mass="5883">MKSDNKALLRGLKRRLEDSNGSWVKELHHVIWEHISTNYSSTKETLCRLT</sequence>
<reference evidence="2" key="3">
    <citation type="submission" date="2015-04" db="UniProtKB">
        <authorList>
            <consortium name="EnsemblPlants"/>
        </authorList>
    </citation>
    <scope>IDENTIFICATION</scope>
    <source>
        <strain evidence="2">cv. Jemalong A17</strain>
    </source>
</reference>
<protein>
    <submittedName>
        <fullName evidence="1 2">Uncharacterized protein</fullName>
    </submittedName>
</protein>
<dbReference type="HOGENOM" id="CLU_3127298_0_0_1"/>
<evidence type="ECO:0000313" key="3">
    <source>
        <dbReference type="Proteomes" id="UP000002051"/>
    </source>
</evidence>
<organism evidence="1 3">
    <name type="scientific">Medicago truncatula</name>
    <name type="common">Barrel medic</name>
    <name type="synonym">Medicago tribuloides</name>
    <dbReference type="NCBI Taxonomy" id="3880"/>
    <lineage>
        <taxon>Eukaryota</taxon>
        <taxon>Viridiplantae</taxon>
        <taxon>Streptophyta</taxon>
        <taxon>Embryophyta</taxon>
        <taxon>Tracheophyta</taxon>
        <taxon>Spermatophyta</taxon>
        <taxon>Magnoliopsida</taxon>
        <taxon>eudicotyledons</taxon>
        <taxon>Gunneridae</taxon>
        <taxon>Pentapetalae</taxon>
        <taxon>rosids</taxon>
        <taxon>fabids</taxon>
        <taxon>Fabales</taxon>
        <taxon>Fabaceae</taxon>
        <taxon>Papilionoideae</taxon>
        <taxon>50 kb inversion clade</taxon>
        <taxon>NPAAA clade</taxon>
        <taxon>Hologalegina</taxon>
        <taxon>IRL clade</taxon>
        <taxon>Trifolieae</taxon>
        <taxon>Medicago</taxon>
    </lineage>
</organism>
<name>G7I7S0_MEDTR</name>
<dbReference type="EnsemblPlants" id="AES59772">
    <property type="protein sequence ID" value="AES59772"/>
    <property type="gene ID" value="MTR_1g025630"/>
</dbReference>
<evidence type="ECO:0000313" key="2">
    <source>
        <dbReference type="EnsemblPlants" id="AES59772"/>
    </source>
</evidence>
<reference evidence="1 3" key="1">
    <citation type="journal article" date="2011" name="Nature">
        <title>The Medicago genome provides insight into the evolution of rhizobial symbioses.</title>
        <authorList>
            <person name="Young N.D."/>
            <person name="Debelle F."/>
            <person name="Oldroyd G.E."/>
            <person name="Geurts R."/>
            <person name="Cannon S.B."/>
            <person name="Udvardi M.K."/>
            <person name="Benedito V.A."/>
            <person name="Mayer K.F."/>
            <person name="Gouzy J."/>
            <person name="Schoof H."/>
            <person name="Van de Peer Y."/>
            <person name="Proost S."/>
            <person name="Cook D.R."/>
            <person name="Meyers B.C."/>
            <person name="Spannagl M."/>
            <person name="Cheung F."/>
            <person name="De Mita S."/>
            <person name="Krishnakumar V."/>
            <person name="Gundlach H."/>
            <person name="Zhou S."/>
            <person name="Mudge J."/>
            <person name="Bharti A.K."/>
            <person name="Murray J.D."/>
            <person name="Naoumkina M.A."/>
            <person name="Rosen B."/>
            <person name="Silverstein K.A."/>
            <person name="Tang H."/>
            <person name="Rombauts S."/>
            <person name="Zhao P.X."/>
            <person name="Zhou P."/>
            <person name="Barbe V."/>
            <person name="Bardou P."/>
            <person name="Bechner M."/>
            <person name="Bellec A."/>
            <person name="Berger A."/>
            <person name="Berges H."/>
            <person name="Bidwell S."/>
            <person name="Bisseling T."/>
            <person name="Choisne N."/>
            <person name="Couloux A."/>
            <person name="Denny R."/>
            <person name="Deshpande S."/>
            <person name="Dai X."/>
            <person name="Doyle J.J."/>
            <person name="Dudez A.M."/>
            <person name="Farmer A.D."/>
            <person name="Fouteau S."/>
            <person name="Franken C."/>
            <person name="Gibelin C."/>
            <person name="Gish J."/>
            <person name="Goldstein S."/>
            <person name="Gonzalez A.J."/>
            <person name="Green P.J."/>
            <person name="Hallab A."/>
            <person name="Hartog M."/>
            <person name="Hua A."/>
            <person name="Humphray S.J."/>
            <person name="Jeong D.H."/>
            <person name="Jing Y."/>
            <person name="Jocker A."/>
            <person name="Kenton S.M."/>
            <person name="Kim D.J."/>
            <person name="Klee K."/>
            <person name="Lai H."/>
            <person name="Lang C."/>
            <person name="Lin S."/>
            <person name="Macmil S.L."/>
            <person name="Magdelenat G."/>
            <person name="Matthews L."/>
            <person name="McCorrison J."/>
            <person name="Monaghan E.L."/>
            <person name="Mun J.H."/>
            <person name="Najar F.Z."/>
            <person name="Nicholson C."/>
            <person name="Noirot C."/>
            <person name="O'Bleness M."/>
            <person name="Paule C.R."/>
            <person name="Poulain J."/>
            <person name="Prion F."/>
            <person name="Qin B."/>
            <person name="Qu C."/>
            <person name="Retzel E.F."/>
            <person name="Riddle C."/>
            <person name="Sallet E."/>
            <person name="Samain S."/>
            <person name="Samson N."/>
            <person name="Sanders I."/>
            <person name="Saurat O."/>
            <person name="Scarpelli C."/>
            <person name="Schiex T."/>
            <person name="Segurens B."/>
            <person name="Severin A.J."/>
            <person name="Sherrier D.J."/>
            <person name="Shi R."/>
            <person name="Sims S."/>
            <person name="Singer S.R."/>
            <person name="Sinharoy S."/>
            <person name="Sterck L."/>
            <person name="Viollet A."/>
            <person name="Wang B.B."/>
            <person name="Wang K."/>
            <person name="Wang M."/>
            <person name="Wang X."/>
            <person name="Warfsmann J."/>
            <person name="Weissenbach J."/>
            <person name="White D.D."/>
            <person name="White J.D."/>
            <person name="Wiley G.B."/>
            <person name="Wincker P."/>
            <person name="Xing Y."/>
            <person name="Yang L."/>
            <person name="Yao Z."/>
            <person name="Ying F."/>
            <person name="Zhai J."/>
            <person name="Zhou L."/>
            <person name="Zuber A."/>
            <person name="Denarie J."/>
            <person name="Dixon R.A."/>
            <person name="May G.D."/>
            <person name="Schwartz D.C."/>
            <person name="Rogers J."/>
            <person name="Quetier F."/>
            <person name="Town C.D."/>
            <person name="Roe B.A."/>
        </authorList>
    </citation>
    <scope>NUCLEOTIDE SEQUENCE [LARGE SCALE GENOMIC DNA]</scope>
    <source>
        <strain evidence="1">A17</strain>
        <strain evidence="2 3">cv. Jemalong A17</strain>
    </source>
</reference>
<gene>
    <name evidence="1" type="ordered locus">MTR_1g025630</name>
</gene>
<proteinExistence type="predicted"/>